<evidence type="ECO:0000256" key="2">
    <source>
        <dbReference type="ARBA" id="ARBA00022448"/>
    </source>
</evidence>
<dbReference type="EMBL" id="CP001854">
    <property type="protein sequence ID" value="ADB50531.1"/>
    <property type="molecule type" value="Genomic_DNA"/>
</dbReference>
<accession>D3F4F9</accession>
<feature type="transmembrane region" description="Helical" evidence="7">
    <location>
        <begin position="132"/>
        <end position="156"/>
    </location>
</feature>
<dbReference type="InterPro" id="IPR035906">
    <property type="entry name" value="MetI-like_sf"/>
</dbReference>
<dbReference type="eggNOG" id="COG0601">
    <property type="taxonomic scope" value="Bacteria"/>
</dbReference>
<evidence type="ECO:0000256" key="6">
    <source>
        <dbReference type="ARBA" id="ARBA00023136"/>
    </source>
</evidence>
<keyword evidence="6 7" id="KW-0472">Membrane</keyword>
<dbReference type="Gene3D" id="1.10.3720.10">
    <property type="entry name" value="MetI-like"/>
    <property type="match status" value="1"/>
</dbReference>
<feature type="transmembrane region" description="Helical" evidence="7">
    <location>
        <begin position="239"/>
        <end position="262"/>
    </location>
</feature>
<keyword evidence="10" id="KW-1185">Reference proteome</keyword>
<name>D3F4F9_CONWI</name>
<feature type="transmembrane region" description="Helical" evidence="7">
    <location>
        <begin position="99"/>
        <end position="120"/>
    </location>
</feature>
<organism evidence="9 10">
    <name type="scientific">Conexibacter woesei (strain DSM 14684 / CCUG 47730 / CIP 108061 / JCM 11494 / NBRC 100937 / ID131577)</name>
    <dbReference type="NCBI Taxonomy" id="469383"/>
    <lineage>
        <taxon>Bacteria</taxon>
        <taxon>Bacillati</taxon>
        <taxon>Actinomycetota</taxon>
        <taxon>Thermoleophilia</taxon>
        <taxon>Solirubrobacterales</taxon>
        <taxon>Conexibacteraceae</taxon>
        <taxon>Conexibacter</taxon>
    </lineage>
</organism>
<keyword evidence="2 7" id="KW-0813">Transport</keyword>
<comment type="subcellular location">
    <subcellularLocation>
        <location evidence="1 7">Cell membrane</location>
        <topology evidence="1 7">Multi-pass membrane protein</topology>
    </subcellularLocation>
</comment>
<feature type="transmembrane region" description="Helical" evidence="7">
    <location>
        <begin position="168"/>
        <end position="193"/>
    </location>
</feature>
<evidence type="ECO:0000313" key="10">
    <source>
        <dbReference type="Proteomes" id="UP000008229"/>
    </source>
</evidence>
<dbReference type="SUPFAM" id="SSF161098">
    <property type="entry name" value="MetI-like"/>
    <property type="match status" value="1"/>
</dbReference>
<dbReference type="GO" id="GO:0005886">
    <property type="term" value="C:plasma membrane"/>
    <property type="evidence" value="ECO:0007669"/>
    <property type="project" value="UniProtKB-SubCell"/>
</dbReference>
<evidence type="ECO:0000256" key="3">
    <source>
        <dbReference type="ARBA" id="ARBA00022475"/>
    </source>
</evidence>
<dbReference type="STRING" id="469383.Cwoe_2106"/>
<evidence type="ECO:0000256" key="1">
    <source>
        <dbReference type="ARBA" id="ARBA00004651"/>
    </source>
</evidence>
<dbReference type="HOGENOM" id="CLU_036879_0_1_11"/>
<feature type="transmembrane region" description="Helical" evidence="7">
    <location>
        <begin position="282"/>
        <end position="304"/>
    </location>
</feature>
<dbReference type="RefSeq" id="WP_012933582.1">
    <property type="nucleotide sequence ID" value="NC_013739.1"/>
</dbReference>
<dbReference type="PANTHER" id="PTHR43163:SF6">
    <property type="entry name" value="DIPEPTIDE TRANSPORT SYSTEM PERMEASE PROTEIN DPPB-RELATED"/>
    <property type="match status" value="1"/>
</dbReference>
<dbReference type="Pfam" id="PF00528">
    <property type="entry name" value="BPD_transp_1"/>
    <property type="match status" value="1"/>
</dbReference>
<proteinExistence type="inferred from homology"/>
<dbReference type="OrthoDB" id="147688at2"/>
<feature type="domain" description="ABC transmembrane type-1" evidence="8">
    <location>
        <begin position="95"/>
        <end position="304"/>
    </location>
</feature>
<dbReference type="GO" id="GO:0071916">
    <property type="term" value="F:dipeptide transmembrane transporter activity"/>
    <property type="evidence" value="ECO:0007669"/>
    <property type="project" value="TreeGrafter"/>
</dbReference>
<protein>
    <submittedName>
        <fullName evidence="9">Binding-protein-dependent transport systems inner membrane component</fullName>
    </submittedName>
</protein>
<dbReference type="AlphaFoldDB" id="D3F4F9"/>
<reference evidence="9 10" key="1">
    <citation type="journal article" date="2010" name="Stand. Genomic Sci.">
        <title>Complete genome sequence of Conexibacter woesei type strain (ID131577).</title>
        <authorList>
            <person name="Pukall R."/>
            <person name="Lapidus A."/>
            <person name="Glavina Del Rio T."/>
            <person name="Copeland A."/>
            <person name="Tice H."/>
            <person name="Cheng J.-F."/>
            <person name="Lucas S."/>
            <person name="Chen F."/>
            <person name="Nolan M."/>
            <person name="Bruce D."/>
            <person name="Goodwin L."/>
            <person name="Pitluck S."/>
            <person name="Mavromatis K."/>
            <person name="Ivanova N."/>
            <person name="Ovchinnikova G."/>
            <person name="Pati A."/>
            <person name="Chen A."/>
            <person name="Palaniappan K."/>
            <person name="Land M."/>
            <person name="Hauser L."/>
            <person name="Chang Y.-J."/>
            <person name="Jeffries C.D."/>
            <person name="Chain P."/>
            <person name="Meincke L."/>
            <person name="Sims D."/>
            <person name="Brettin T."/>
            <person name="Detter J.C."/>
            <person name="Rohde M."/>
            <person name="Goeker M."/>
            <person name="Bristow J."/>
            <person name="Eisen J.A."/>
            <person name="Markowitz V."/>
            <person name="Kyrpides N.C."/>
            <person name="Klenk H.-P."/>
            <person name="Hugenholtz P."/>
        </authorList>
    </citation>
    <scope>NUCLEOTIDE SEQUENCE [LARGE SCALE GENOMIC DNA]</scope>
    <source>
        <strain evidence="10">DSM 14684 / CIP 108061 / JCM 11494 / NBRC 100937 / ID131577</strain>
    </source>
</reference>
<keyword evidence="3" id="KW-1003">Cell membrane</keyword>
<dbReference type="Proteomes" id="UP000008229">
    <property type="component" value="Chromosome"/>
</dbReference>
<dbReference type="InterPro" id="IPR000515">
    <property type="entry name" value="MetI-like"/>
</dbReference>
<dbReference type="PROSITE" id="PS50928">
    <property type="entry name" value="ABC_TM1"/>
    <property type="match status" value="1"/>
</dbReference>
<reference evidence="10" key="2">
    <citation type="submission" date="2010-01" db="EMBL/GenBank/DDBJ databases">
        <title>The complete genome of Conexibacter woesei DSM 14684.</title>
        <authorList>
            <consortium name="US DOE Joint Genome Institute (JGI-PGF)"/>
            <person name="Lucas S."/>
            <person name="Copeland A."/>
            <person name="Lapidus A."/>
            <person name="Glavina del Rio T."/>
            <person name="Dalin E."/>
            <person name="Tice H."/>
            <person name="Bruce D."/>
            <person name="Goodwin L."/>
            <person name="Pitluck S."/>
            <person name="Kyrpides N."/>
            <person name="Mavromatis K."/>
            <person name="Ivanova N."/>
            <person name="Mikhailova N."/>
            <person name="Chertkov O."/>
            <person name="Brettin T."/>
            <person name="Detter J.C."/>
            <person name="Han C."/>
            <person name="Larimer F."/>
            <person name="Land M."/>
            <person name="Hauser L."/>
            <person name="Markowitz V."/>
            <person name="Cheng J.-F."/>
            <person name="Hugenholtz P."/>
            <person name="Woyke T."/>
            <person name="Wu D."/>
            <person name="Pukall R."/>
            <person name="Steenblock K."/>
            <person name="Schneider S."/>
            <person name="Klenk H.-P."/>
            <person name="Eisen J.A."/>
        </authorList>
    </citation>
    <scope>NUCLEOTIDE SEQUENCE [LARGE SCALE GENOMIC DNA]</scope>
    <source>
        <strain evidence="10">DSM 14684 / CIP 108061 / JCM 11494 / NBRC 100937 / ID131577</strain>
    </source>
</reference>
<keyword evidence="5 7" id="KW-1133">Transmembrane helix</keyword>
<dbReference type="KEGG" id="cwo:Cwoe_2106"/>
<evidence type="ECO:0000313" key="9">
    <source>
        <dbReference type="EMBL" id="ADB50531.1"/>
    </source>
</evidence>
<evidence type="ECO:0000256" key="7">
    <source>
        <dbReference type="RuleBase" id="RU363032"/>
    </source>
</evidence>
<dbReference type="PANTHER" id="PTHR43163">
    <property type="entry name" value="DIPEPTIDE TRANSPORT SYSTEM PERMEASE PROTEIN DPPB-RELATED"/>
    <property type="match status" value="1"/>
</dbReference>
<gene>
    <name evidence="9" type="ordered locus">Cwoe_2106</name>
</gene>
<dbReference type="CDD" id="cd06261">
    <property type="entry name" value="TM_PBP2"/>
    <property type="match status" value="1"/>
</dbReference>
<evidence type="ECO:0000256" key="5">
    <source>
        <dbReference type="ARBA" id="ARBA00022989"/>
    </source>
</evidence>
<evidence type="ECO:0000259" key="8">
    <source>
        <dbReference type="PROSITE" id="PS50928"/>
    </source>
</evidence>
<sequence precursor="true">MPALLRSLLALLATLWLISMLTFAATSLRSPQEVAQSALGRGVAQEQIDAFVEQQGLEGSLPRRYGRWLGDFVTGDWGTSPITQLPVAQELGPRLRNSLILAVVALLLALPPSIAIGLAVARRRGGRTDVAVTTGSVVLAALPEFVVGVVLMWLLAVQAGLLPVDSSGLAFGGLGEQVEAFALPALTLALVLAPQFVRMVRAAAIDVIAQPYVRAAVLRGLPARTVLWRHVLPNTAGQLVNVVAVNLVWLIGGVIVVENVFAFQGIGQRLVTAVSQGDVPTVQALAMVTGVLFLAISVAADAIVARVEAGTR</sequence>
<comment type="similarity">
    <text evidence="7">Belongs to the binding-protein-dependent transport system permease family.</text>
</comment>
<evidence type="ECO:0000256" key="4">
    <source>
        <dbReference type="ARBA" id="ARBA00022692"/>
    </source>
</evidence>
<keyword evidence="4 7" id="KW-0812">Transmembrane</keyword>